<proteinExistence type="predicted"/>
<dbReference type="AlphaFoldDB" id="A0AA37PG94"/>
<organism evidence="1 2">
    <name type="scientific">Colletotrichum spaethianum</name>
    <dbReference type="NCBI Taxonomy" id="700344"/>
    <lineage>
        <taxon>Eukaryota</taxon>
        <taxon>Fungi</taxon>
        <taxon>Dikarya</taxon>
        <taxon>Ascomycota</taxon>
        <taxon>Pezizomycotina</taxon>
        <taxon>Sordariomycetes</taxon>
        <taxon>Hypocreomycetidae</taxon>
        <taxon>Glomerellales</taxon>
        <taxon>Glomerellaceae</taxon>
        <taxon>Colletotrichum</taxon>
        <taxon>Colletotrichum spaethianum species complex</taxon>
    </lineage>
</organism>
<keyword evidence="2" id="KW-1185">Reference proteome</keyword>
<reference evidence="1 2" key="1">
    <citation type="submission" date="2022-03" db="EMBL/GenBank/DDBJ databases">
        <title>Genome data of Colletotrichum spp.</title>
        <authorList>
            <person name="Utami Y.D."/>
            <person name="Hiruma K."/>
        </authorList>
    </citation>
    <scope>NUCLEOTIDE SEQUENCE [LARGE SCALE GENOMIC DNA]</scope>
    <source>
        <strain evidence="1 2">MAFF 239500</strain>
    </source>
</reference>
<evidence type="ECO:0000313" key="2">
    <source>
        <dbReference type="Proteomes" id="UP001055115"/>
    </source>
</evidence>
<dbReference type="GeneID" id="73332738"/>
<accession>A0AA37PG94</accession>
<dbReference type="RefSeq" id="XP_049134105.1">
    <property type="nucleotide sequence ID" value="XM_049278148.1"/>
</dbReference>
<dbReference type="EMBL" id="BQXU01000053">
    <property type="protein sequence ID" value="GKT51755.1"/>
    <property type="molecule type" value="Genomic_DNA"/>
</dbReference>
<sequence>MAVGKRNVERICTQLIWSMELQVKYMTLGRWAQANNLGLGVNIDAGTTTAQDVLNQLILPYVCRCVDWRGEISFRPAN</sequence>
<dbReference type="Proteomes" id="UP001055115">
    <property type="component" value="Unassembled WGS sequence"/>
</dbReference>
<name>A0AA37PG94_9PEZI</name>
<evidence type="ECO:0000313" key="1">
    <source>
        <dbReference type="EMBL" id="GKT51755.1"/>
    </source>
</evidence>
<comment type="caution">
    <text evidence="1">The sequence shown here is derived from an EMBL/GenBank/DDBJ whole genome shotgun (WGS) entry which is preliminary data.</text>
</comment>
<gene>
    <name evidence="1" type="ORF">ColSpa_11936</name>
</gene>
<protein>
    <submittedName>
        <fullName evidence="1">Uncharacterized protein</fullName>
    </submittedName>
</protein>